<feature type="domain" description="Glutaredoxin" evidence="6">
    <location>
        <begin position="6"/>
        <end position="66"/>
    </location>
</feature>
<dbReference type="InterPro" id="IPR011900">
    <property type="entry name" value="GRX_bact"/>
</dbReference>
<proteinExistence type="inferred from homology"/>
<dbReference type="CDD" id="cd03418">
    <property type="entry name" value="GRX_GRXb_1_3_like"/>
    <property type="match status" value="1"/>
</dbReference>
<comment type="function">
    <text evidence="1 5">Has a glutathione-disulfide oxidoreductase activity in the presence of NADPH and glutathione reductase. Reduces low molecular weight disulfides and proteins.</text>
</comment>
<dbReference type="PROSITE" id="PS51354">
    <property type="entry name" value="GLUTAREDOXIN_2"/>
    <property type="match status" value="1"/>
</dbReference>
<dbReference type="Pfam" id="PF00462">
    <property type="entry name" value="Glutaredoxin"/>
    <property type="match status" value="1"/>
</dbReference>
<evidence type="ECO:0000256" key="3">
    <source>
        <dbReference type="ARBA" id="ARBA00022448"/>
    </source>
</evidence>
<dbReference type="InterPro" id="IPR036249">
    <property type="entry name" value="Thioredoxin-like_sf"/>
</dbReference>
<dbReference type="PRINTS" id="PR00160">
    <property type="entry name" value="GLUTAREDOXIN"/>
</dbReference>
<comment type="similarity">
    <text evidence="2 5">Belongs to the glutaredoxin family.</text>
</comment>
<dbReference type="RefSeq" id="WP_354143478.1">
    <property type="nucleotide sequence ID" value="NZ_JAZDQV010000001.1"/>
</dbReference>
<comment type="caution">
    <text evidence="7">The sequence shown here is derived from an EMBL/GenBank/DDBJ whole genome shotgun (WGS) entry which is preliminary data.</text>
</comment>
<evidence type="ECO:0000256" key="1">
    <source>
        <dbReference type="ARBA" id="ARBA00002549"/>
    </source>
</evidence>
<dbReference type="NCBIfam" id="TIGR02181">
    <property type="entry name" value="GRX_bact"/>
    <property type="match status" value="1"/>
</dbReference>
<reference evidence="7 8" key="1">
    <citation type="submission" date="2024-01" db="EMBL/GenBank/DDBJ databases">
        <title>The genome sequence of Erythrobacteraceae sp. strain 1XM1-14.</title>
        <authorList>
            <person name="Liu Y."/>
        </authorList>
    </citation>
    <scope>NUCLEOTIDE SEQUENCE [LARGE SCALE GENOMIC DNA]</scope>
    <source>
        <strain evidence="7 8">1XM1-14</strain>
    </source>
</reference>
<keyword evidence="5" id="KW-0676">Redox-active center</keyword>
<dbReference type="PANTHER" id="PTHR45694:SF18">
    <property type="entry name" value="GLUTAREDOXIN-1-RELATED"/>
    <property type="match status" value="1"/>
</dbReference>
<gene>
    <name evidence="7" type="primary">grxC</name>
    <name evidence="7" type="ORF">VRS74_01565</name>
</gene>
<dbReference type="InterPro" id="IPR002109">
    <property type="entry name" value="Glutaredoxin"/>
</dbReference>
<dbReference type="InterPro" id="IPR014025">
    <property type="entry name" value="Glutaredoxin_subgr"/>
</dbReference>
<evidence type="ECO:0000259" key="6">
    <source>
        <dbReference type="Pfam" id="PF00462"/>
    </source>
</evidence>
<dbReference type="PANTHER" id="PTHR45694">
    <property type="entry name" value="GLUTAREDOXIN 2"/>
    <property type="match status" value="1"/>
</dbReference>
<dbReference type="EMBL" id="JAZDQV010000001">
    <property type="protein sequence ID" value="MEE1876372.1"/>
    <property type="molecule type" value="Genomic_DNA"/>
</dbReference>
<name>A0ABU7GB89_9SPHN</name>
<keyword evidence="8" id="KW-1185">Reference proteome</keyword>
<dbReference type="Proteomes" id="UP001343492">
    <property type="component" value="Unassembled WGS sequence"/>
</dbReference>
<accession>A0ABU7GB89</accession>
<evidence type="ECO:0000313" key="7">
    <source>
        <dbReference type="EMBL" id="MEE1876372.1"/>
    </source>
</evidence>
<evidence type="ECO:0000256" key="5">
    <source>
        <dbReference type="RuleBase" id="RU364065"/>
    </source>
</evidence>
<protein>
    <recommendedName>
        <fullName evidence="5">Glutaredoxin</fullName>
    </recommendedName>
</protein>
<keyword evidence="4 5" id="KW-0249">Electron transport</keyword>
<keyword evidence="5" id="KW-0963">Cytoplasm</keyword>
<dbReference type="Gene3D" id="3.40.30.10">
    <property type="entry name" value="Glutaredoxin"/>
    <property type="match status" value="1"/>
</dbReference>
<organism evidence="7 8">
    <name type="scientific">Altererythrobacter litoralis</name>
    <dbReference type="NCBI Taxonomy" id="3113904"/>
    <lineage>
        <taxon>Bacteria</taxon>
        <taxon>Pseudomonadati</taxon>
        <taxon>Pseudomonadota</taxon>
        <taxon>Alphaproteobacteria</taxon>
        <taxon>Sphingomonadales</taxon>
        <taxon>Erythrobacteraceae</taxon>
        <taxon>Altererythrobacter</taxon>
    </lineage>
</organism>
<evidence type="ECO:0000256" key="2">
    <source>
        <dbReference type="ARBA" id="ARBA00007787"/>
    </source>
</evidence>
<evidence type="ECO:0000313" key="8">
    <source>
        <dbReference type="Proteomes" id="UP001343492"/>
    </source>
</evidence>
<dbReference type="SUPFAM" id="SSF52833">
    <property type="entry name" value="Thioredoxin-like"/>
    <property type="match status" value="1"/>
</dbReference>
<keyword evidence="3 5" id="KW-0813">Transport</keyword>
<sequence>MTTPKVEIYTKFACGYCVRAKHLLDRKGVDYTEYDITMGGPKRAEMLERAPNAMTVPQIFIGDYHVGGSDDLAALEREGKLDALLAG</sequence>
<evidence type="ECO:0000256" key="4">
    <source>
        <dbReference type="ARBA" id="ARBA00022982"/>
    </source>
</evidence>